<feature type="region of interest" description="Disordered" evidence="11">
    <location>
        <begin position="84"/>
        <end position="113"/>
    </location>
</feature>
<sequence length="948" mass="105820">MEMPGRRSNYTLLSQQAEEQQQAAAAYYESSLSGDSKNNKLTIKQERSFVDWESDHRAIANQQQGNSNRIGLYPSSAAIGLQRQSSGSSFGESSLSGEYYPPTTLSTGGGNEIDQAYGYEDGNFVRAAARPPVDVSANNESSGKSWAQQTEESYQLQLALALRLSSEATCADDPHFLDPVPDESALRSSTSNSPEALSHRFWVNGCLSYFNKIPDGFYLIQGMDPYVWTVCTDLQDNGRIPSIESLKSVDPNADSSMEVVLIDRRSDPNLMELQNRVHGISCSCMTTKEVVDQLAKLVCNRMGGPASSGEDDFISIWKECSDDLKDCLESIVVPIGSLSVGLCRHRALLFKVLADTIDLPCRIAKGCKYCKRDDGSSCLVRFGLDREYLVDLVGRPGFLCEPDSLLNGPSSISISSPLRFPRIKTTESTVDFRQLAKQYFLDCQSLNLVFDHVSSGFLEEKMVKLVGYNLKGGASFCWKCQTDTWLAEHNKLQEIENQQVSNMTLKAGMLMKEKAGSSKRFDRSNPSRRPYNEISRFGPTNKGKAAEPSNDKGELCELDGYDEEDFYKDDDERQTYVARKMLLTLKVVTTKQGTVHDGEAPVFSMYPKKTDRTDLEISNHLQLPSNSNEISQLPPPLKVSRISGQDRNSQLLSGKTSKELSLDTEDSDIPWNDLVLKERIGAGSFGTVHRADWHGSDVAVKILMEQDFHAEHFKEFLREVAIMKRLRHPNIVLFMGAVTQPPNLSIVTEYLSRGSLYRLLRKSGAREVLDERRRLNMAYDVAKGMNYLHKRNPPIVHRDLKSPNLLVDKKYTVKVCDFGLSRFKANTFLSSKSAAGTPEWMAPEVLRDELSNEKSDVYSFGVILWELATLQQPWSNLNAAQVVAAVGFKGKRLEIPRDLNPHVAALIEACWANEPWKRPSFASIMESLRSLIKPQTPQPGLAGMTLLA</sequence>
<evidence type="ECO:0000256" key="8">
    <source>
        <dbReference type="ARBA" id="ARBA00047899"/>
    </source>
</evidence>
<dbReference type="Pfam" id="PF07714">
    <property type="entry name" value="PK_Tyr_Ser-Thr"/>
    <property type="match status" value="1"/>
</dbReference>
<dbReference type="PROSITE" id="PS00107">
    <property type="entry name" value="PROTEIN_KINASE_ATP"/>
    <property type="match status" value="1"/>
</dbReference>
<comment type="catalytic activity">
    <reaction evidence="8">
        <text>L-threonyl-[protein] + ATP = O-phospho-L-threonyl-[protein] + ADP + H(+)</text>
        <dbReference type="Rhea" id="RHEA:46608"/>
        <dbReference type="Rhea" id="RHEA-COMP:11060"/>
        <dbReference type="Rhea" id="RHEA-COMP:11605"/>
        <dbReference type="ChEBI" id="CHEBI:15378"/>
        <dbReference type="ChEBI" id="CHEBI:30013"/>
        <dbReference type="ChEBI" id="CHEBI:30616"/>
        <dbReference type="ChEBI" id="CHEBI:61977"/>
        <dbReference type="ChEBI" id="CHEBI:456216"/>
        <dbReference type="EC" id="2.7.11.1"/>
    </reaction>
</comment>
<keyword evidence="7 10" id="KW-0067">ATP-binding</keyword>
<dbReference type="PANTHER" id="PTHR44329:SF281">
    <property type="entry name" value="SERINE_THREONINE-PROTEIN KINASE CTR1"/>
    <property type="match status" value="1"/>
</dbReference>
<evidence type="ECO:0000313" key="14">
    <source>
        <dbReference type="Proteomes" id="UP000886885"/>
    </source>
</evidence>
<dbReference type="GO" id="GO:0006950">
    <property type="term" value="P:response to stress"/>
    <property type="evidence" value="ECO:0007669"/>
    <property type="project" value="UniProtKB-ARBA"/>
</dbReference>
<evidence type="ECO:0000256" key="11">
    <source>
        <dbReference type="SAM" id="MobiDB-lite"/>
    </source>
</evidence>
<evidence type="ECO:0000313" key="13">
    <source>
        <dbReference type="EMBL" id="KAG6771790.1"/>
    </source>
</evidence>
<dbReference type="SMART" id="SM00220">
    <property type="entry name" value="S_TKc"/>
    <property type="match status" value="1"/>
</dbReference>
<dbReference type="InterPro" id="IPR001245">
    <property type="entry name" value="Ser-Thr/Tyr_kinase_cat_dom"/>
</dbReference>
<feature type="binding site" evidence="10">
    <location>
        <position position="701"/>
    </location>
    <ligand>
        <name>ATP</name>
        <dbReference type="ChEBI" id="CHEBI:30616"/>
    </ligand>
</feature>
<dbReference type="InterPro" id="IPR008271">
    <property type="entry name" value="Ser/Thr_kinase_AS"/>
</dbReference>
<protein>
    <recommendedName>
        <fullName evidence="2">non-specific serine/threonine protein kinase</fullName>
        <ecNumber evidence="2">2.7.11.1</ecNumber>
    </recommendedName>
</protein>
<keyword evidence="3" id="KW-0723">Serine/threonine-protein kinase</keyword>
<dbReference type="InterPro" id="IPR017441">
    <property type="entry name" value="Protein_kinase_ATP_BS"/>
</dbReference>
<feature type="domain" description="Protein kinase" evidence="12">
    <location>
        <begin position="674"/>
        <end position="932"/>
    </location>
</feature>
<comment type="catalytic activity">
    <reaction evidence="9">
        <text>L-seryl-[protein] + ATP = O-phospho-L-seryl-[protein] + ADP + H(+)</text>
        <dbReference type="Rhea" id="RHEA:17989"/>
        <dbReference type="Rhea" id="RHEA-COMP:9863"/>
        <dbReference type="Rhea" id="RHEA-COMP:11604"/>
        <dbReference type="ChEBI" id="CHEBI:15378"/>
        <dbReference type="ChEBI" id="CHEBI:29999"/>
        <dbReference type="ChEBI" id="CHEBI:30616"/>
        <dbReference type="ChEBI" id="CHEBI:83421"/>
        <dbReference type="ChEBI" id="CHEBI:456216"/>
        <dbReference type="EC" id="2.7.11.1"/>
    </reaction>
</comment>
<dbReference type="FunFam" id="3.30.200.20:FF:000060">
    <property type="entry name" value="Serine/threonine-protein kinase isoform 1"/>
    <property type="match status" value="1"/>
</dbReference>
<dbReference type="Pfam" id="PF14381">
    <property type="entry name" value="EDR1_CTR1_ARMC3_pept"/>
    <property type="match status" value="1"/>
</dbReference>
<evidence type="ECO:0000256" key="5">
    <source>
        <dbReference type="ARBA" id="ARBA00022741"/>
    </source>
</evidence>
<evidence type="ECO:0000256" key="3">
    <source>
        <dbReference type="ARBA" id="ARBA00022527"/>
    </source>
</evidence>
<reference evidence="13" key="1">
    <citation type="journal article" date="2020" name="bioRxiv">
        <title>Hybrid origin of Populus tomentosa Carr. identified through genome sequencing and phylogenomic analysis.</title>
        <authorList>
            <person name="An X."/>
            <person name="Gao K."/>
            <person name="Chen Z."/>
            <person name="Li J."/>
            <person name="Yang X."/>
            <person name="Yang X."/>
            <person name="Zhou J."/>
            <person name="Guo T."/>
            <person name="Zhao T."/>
            <person name="Huang S."/>
            <person name="Miao D."/>
            <person name="Khan W.U."/>
            <person name="Rao P."/>
            <person name="Ye M."/>
            <person name="Lei B."/>
            <person name="Liao W."/>
            <person name="Wang J."/>
            <person name="Ji L."/>
            <person name="Li Y."/>
            <person name="Guo B."/>
            <person name="Mustafa N.S."/>
            <person name="Li S."/>
            <person name="Yun Q."/>
            <person name="Keller S.R."/>
            <person name="Mao J."/>
            <person name="Zhang R."/>
            <person name="Strauss S.H."/>
        </authorList>
    </citation>
    <scope>NUCLEOTIDE SEQUENCE</scope>
    <source>
        <strain evidence="13">GM15</strain>
        <tissue evidence="13">Leaf</tissue>
    </source>
</reference>
<feature type="compositionally biased region" description="Low complexity" evidence="11">
    <location>
        <begin position="85"/>
        <end position="97"/>
    </location>
</feature>
<evidence type="ECO:0000256" key="9">
    <source>
        <dbReference type="ARBA" id="ARBA00048679"/>
    </source>
</evidence>
<feature type="region of interest" description="Disordered" evidence="11">
    <location>
        <begin position="514"/>
        <end position="555"/>
    </location>
</feature>
<organism evidence="13 14">
    <name type="scientific">Populus tomentosa</name>
    <name type="common">Chinese white poplar</name>
    <dbReference type="NCBI Taxonomy" id="118781"/>
    <lineage>
        <taxon>Eukaryota</taxon>
        <taxon>Viridiplantae</taxon>
        <taxon>Streptophyta</taxon>
        <taxon>Embryophyta</taxon>
        <taxon>Tracheophyta</taxon>
        <taxon>Spermatophyta</taxon>
        <taxon>Magnoliopsida</taxon>
        <taxon>eudicotyledons</taxon>
        <taxon>Gunneridae</taxon>
        <taxon>Pentapetalae</taxon>
        <taxon>rosids</taxon>
        <taxon>fabids</taxon>
        <taxon>Malpighiales</taxon>
        <taxon>Salicaceae</taxon>
        <taxon>Saliceae</taxon>
        <taxon>Populus</taxon>
    </lineage>
</organism>
<evidence type="ECO:0000256" key="6">
    <source>
        <dbReference type="ARBA" id="ARBA00022777"/>
    </source>
</evidence>
<dbReference type="GO" id="GO:0005524">
    <property type="term" value="F:ATP binding"/>
    <property type="evidence" value="ECO:0007669"/>
    <property type="project" value="UniProtKB-UniRule"/>
</dbReference>
<keyword evidence="14" id="KW-1185">Reference proteome</keyword>
<dbReference type="EMBL" id="JAAWWB010000011">
    <property type="protein sequence ID" value="KAG6771790.1"/>
    <property type="molecule type" value="Genomic_DNA"/>
</dbReference>
<dbReference type="InterPro" id="IPR055164">
    <property type="entry name" value="EDR1/CTR1/ARMC3-like_pept-like"/>
</dbReference>
<dbReference type="GO" id="GO:0004674">
    <property type="term" value="F:protein serine/threonine kinase activity"/>
    <property type="evidence" value="ECO:0007669"/>
    <property type="project" value="UniProtKB-KW"/>
</dbReference>
<dbReference type="PROSITE" id="PS50011">
    <property type="entry name" value="PROTEIN_KINASE_DOM"/>
    <property type="match status" value="1"/>
</dbReference>
<accession>A0A8X7ZZ94</accession>
<keyword evidence="6" id="KW-0418">Kinase</keyword>
<dbReference type="PANTHER" id="PTHR44329">
    <property type="entry name" value="SERINE/THREONINE-PROTEIN KINASE TNNI3K-RELATED"/>
    <property type="match status" value="1"/>
</dbReference>
<comment type="caution">
    <text evidence="13">The sequence shown here is derived from an EMBL/GenBank/DDBJ whole genome shotgun (WGS) entry which is preliminary data.</text>
</comment>
<dbReference type="PROSITE" id="PS00108">
    <property type="entry name" value="PROTEIN_KINASE_ST"/>
    <property type="match status" value="1"/>
</dbReference>
<comment type="similarity">
    <text evidence="1">Belongs to the protein kinase superfamily. TKL Ser/Thr protein kinase family. RAF subfamily.</text>
</comment>
<dbReference type="AlphaFoldDB" id="A0A8X7ZZ94"/>
<dbReference type="InterPro" id="IPR000719">
    <property type="entry name" value="Prot_kinase_dom"/>
</dbReference>
<evidence type="ECO:0000256" key="1">
    <source>
        <dbReference type="ARBA" id="ARBA00010507"/>
    </source>
</evidence>
<dbReference type="GO" id="GO:0010182">
    <property type="term" value="P:sugar mediated signaling pathway"/>
    <property type="evidence" value="ECO:0007669"/>
    <property type="project" value="UniProtKB-ARBA"/>
</dbReference>
<dbReference type="CDD" id="cd13999">
    <property type="entry name" value="STKc_MAP3K-like"/>
    <property type="match status" value="1"/>
</dbReference>
<feature type="compositionally biased region" description="Basic and acidic residues" evidence="11">
    <location>
        <begin position="514"/>
        <end position="525"/>
    </location>
</feature>
<dbReference type="FunFam" id="1.10.510.10:FF:000193">
    <property type="entry name" value="Serine/threonine-protein kinase CTR1"/>
    <property type="match status" value="1"/>
</dbReference>
<evidence type="ECO:0000256" key="4">
    <source>
        <dbReference type="ARBA" id="ARBA00022679"/>
    </source>
</evidence>
<evidence type="ECO:0000256" key="2">
    <source>
        <dbReference type="ARBA" id="ARBA00012513"/>
    </source>
</evidence>
<dbReference type="EC" id="2.7.11.1" evidence="2"/>
<dbReference type="Proteomes" id="UP000886885">
    <property type="component" value="Chromosome 6A"/>
</dbReference>
<keyword evidence="4" id="KW-0808">Transferase</keyword>
<gene>
    <name evidence="13" type="ORF">POTOM_023182</name>
</gene>
<keyword evidence="5 10" id="KW-0547">Nucleotide-binding</keyword>
<evidence type="ECO:0000256" key="7">
    <source>
        <dbReference type="ARBA" id="ARBA00022840"/>
    </source>
</evidence>
<dbReference type="InterPro" id="IPR051681">
    <property type="entry name" value="Ser/Thr_Kinases-Pseudokinases"/>
</dbReference>
<dbReference type="OrthoDB" id="339325at2759"/>
<evidence type="ECO:0000259" key="12">
    <source>
        <dbReference type="PROSITE" id="PS50011"/>
    </source>
</evidence>
<name>A0A8X7ZZ94_POPTO</name>
<proteinExistence type="inferred from homology"/>
<evidence type="ECO:0000256" key="10">
    <source>
        <dbReference type="PROSITE-ProRule" id="PRU10141"/>
    </source>
</evidence>